<feature type="compositionally biased region" description="Basic and acidic residues" evidence="1">
    <location>
        <begin position="8"/>
        <end position="17"/>
    </location>
</feature>
<proteinExistence type="predicted"/>
<dbReference type="EMBL" id="LJSN01000003">
    <property type="protein sequence ID" value="PNE39301.1"/>
    <property type="molecule type" value="Genomic_DNA"/>
</dbReference>
<feature type="region of interest" description="Disordered" evidence="1">
    <location>
        <begin position="1"/>
        <end position="20"/>
    </location>
</feature>
<dbReference type="AlphaFoldDB" id="A0A2N8PE53"/>
<evidence type="ECO:0000313" key="3">
    <source>
        <dbReference type="Proteomes" id="UP000236047"/>
    </source>
</evidence>
<sequence length="123" mass="12950">MLSTCGEEMIRTNHLDGDGPVVTTAYGHKYRVETNHQLKKPFVVKRGPAGGSKQGGAGLHRSRGGARATAADPSSAEGKGGRGKGKQSDKGGRRRSGGPRSRHLDEDETTGSPPREIPPPVIE</sequence>
<feature type="compositionally biased region" description="Gly residues" evidence="1">
    <location>
        <begin position="48"/>
        <end position="58"/>
    </location>
</feature>
<feature type="compositionally biased region" description="Basic residues" evidence="1">
    <location>
        <begin position="92"/>
        <end position="101"/>
    </location>
</feature>
<dbReference type="Proteomes" id="UP000236047">
    <property type="component" value="Unassembled WGS sequence"/>
</dbReference>
<feature type="region of interest" description="Disordered" evidence="1">
    <location>
        <begin position="35"/>
        <end position="123"/>
    </location>
</feature>
<gene>
    <name evidence="2" type="ORF">AOB60_36065</name>
</gene>
<accession>A0A2N8PE53</accession>
<keyword evidence="3" id="KW-1185">Reference proteome</keyword>
<protein>
    <submittedName>
        <fullName evidence="2">Uncharacterized protein</fullName>
    </submittedName>
</protein>
<evidence type="ECO:0000256" key="1">
    <source>
        <dbReference type="SAM" id="MobiDB-lite"/>
    </source>
</evidence>
<organism evidence="2 3">
    <name type="scientific">Streptomyces noursei</name>
    <name type="common">Streptomyces albulus</name>
    <dbReference type="NCBI Taxonomy" id="1971"/>
    <lineage>
        <taxon>Bacteria</taxon>
        <taxon>Bacillati</taxon>
        <taxon>Actinomycetota</taxon>
        <taxon>Actinomycetes</taxon>
        <taxon>Kitasatosporales</taxon>
        <taxon>Streptomycetaceae</taxon>
        <taxon>Streptomyces</taxon>
    </lineage>
</organism>
<reference evidence="3" key="1">
    <citation type="submission" date="2015-09" db="EMBL/GenBank/DDBJ databases">
        <authorList>
            <person name="Graham D.E."/>
            <person name="Mahan K.M."/>
            <person name="Klingeman D.M."/>
            <person name="Fida T."/>
            <person name="Giannone R.J."/>
            <person name="Hettich R.L."/>
            <person name="Parry R.J."/>
            <person name="Spain J.C."/>
        </authorList>
    </citation>
    <scope>NUCLEOTIDE SEQUENCE [LARGE SCALE GENOMIC DNA]</scope>
    <source>
        <strain evidence="3">JCM 4701</strain>
    </source>
</reference>
<evidence type="ECO:0000313" key="2">
    <source>
        <dbReference type="EMBL" id="PNE39301.1"/>
    </source>
</evidence>
<comment type="caution">
    <text evidence="2">The sequence shown here is derived from an EMBL/GenBank/DDBJ whole genome shotgun (WGS) entry which is preliminary data.</text>
</comment>
<name>A0A2N8PE53_STRNR</name>